<keyword evidence="2 5" id="KW-0812">Transmembrane</keyword>
<feature type="domain" description="Wax synthase" evidence="6">
    <location>
        <begin position="290"/>
        <end position="379"/>
    </location>
</feature>
<evidence type="ECO:0000313" key="8">
    <source>
        <dbReference type="Proteomes" id="UP001610563"/>
    </source>
</evidence>
<keyword evidence="4 5" id="KW-0472">Membrane</keyword>
<feature type="transmembrane region" description="Helical" evidence="5">
    <location>
        <begin position="30"/>
        <end position="51"/>
    </location>
</feature>
<comment type="caution">
    <text evidence="7">The sequence shown here is derived from an EMBL/GenBank/DDBJ whole genome shotgun (WGS) entry which is preliminary data.</text>
</comment>
<evidence type="ECO:0000256" key="5">
    <source>
        <dbReference type="SAM" id="Phobius"/>
    </source>
</evidence>
<organism evidence="7 8">
    <name type="scientific">Aspergillus keveii</name>
    <dbReference type="NCBI Taxonomy" id="714993"/>
    <lineage>
        <taxon>Eukaryota</taxon>
        <taxon>Fungi</taxon>
        <taxon>Dikarya</taxon>
        <taxon>Ascomycota</taxon>
        <taxon>Pezizomycotina</taxon>
        <taxon>Eurotiomycetes</taxon>
        <taxon>Eurotiomycetidae</taxon>
        <taxon>Eurotiales</taxon>
        <taxon>Aspergillaceae</taxon>
        <taxon>Aspergillus</taxon>
        <taxon>Aspergillus subgen. Nidulantes</taxon>
    </lineage>
</organism>
<feature type="transmembrane region" description="Helical" evidence="5">
    <location>
        <begin position="374"/>
        <end position="391"/>
    </location>
</feature>
<protein>
    <submittedName>
        <fullName evidence="7">Membrane bound O-acyl transferase family-domain-containing protein</fullName>
    </submittedName>
</protein>
<evidence type="ECO:0000259" key="6">
    <source>
        <dbReference type="Pfam" id="PF13813"/>
    </source>
</evidence>
<feature type="transmembrane region" description="Helical" evidence="5">
    <location>
        <begin position="412"/>
        <end position="430"/>
    </location>
</feature>
<evidence type="ECO:0000313" key="7">
    <source>
        <dbReference type="EMBL" id="KAL2796175.1"/>
    </source>
</evidence>
<dbReference type="Pfam" id="PF13813">
    <property type="entry name" value="MBOAT_2"/>
    <property type="match status" value="1"/>
</dbReference>
<evidence type="ECO:0000256" key="1">
    <source>
        <dbReference type="ARBA" id="ARBA00004141"/>
    </source>
</evidence>
<proteinExistence type="predicted"/>
<evidence type="ECO:0000256" key="3">
    <source>
        <dbReference type="ARBA" id="ARBA00022989"/>
    </source>
</evidence>
<feature type="transmembrane region" description="Helical" evidence="5">
    <location>
        <begin position="342"/>
        <end position="362"/>
    </location>
</feature>
<dbReference type="GO" id="GO:0016740">
    <property type="term" value="F:transferase activity"/>
    <property type="evidence" value="ECO:0007669"/>
    <property type="project" value="UniProtKB-KW"/>
</dbReference>
<dbReference type="InterPro" id="IPR032805">
    <property type="entry name" value="Wax_synthase_dom"/>
</dbReference>
<feature type="transmembrane region" description="Helical" evidence="5">
    <location>
        <begin position="87"/>
        <end position="112"/>
    </location>
</feature>
<name>A0ABR4GAW6_9EURO</name>
<sequence length="485" mass="54873">MHHAKMISHVQLAQDMMLAKQVELDLLYDQGVYCPLLLHHVVFLFAPAIEVGMMRRQSTPYNLQIRLITILWTATVGYWIIQHCRTVYFYNGFVIGLVASSAILRATSLLLFRDPETEFLRVAEHRGEQEPENGDKAQTTYYSTVFNWGHARGDPCHRRLVEQLNDADNKRAKASDFAAPMMTLLRAVLQLIKASLTLELLSIFTSADPYFYGDITADLHVPGLRLTFPVSSPFTQTWRTLLGIFRMCLGLTYAKCIFNTITLAFCTFLPKAGYTVFRIQTHGVWMYPNPFGPAIMLLDDGLIGAWGSFWHQAYRFDFNSCARFIIRSCLPASYQGSPPFKATVHVLVAFSLSGLIHALASYTQFAETNAFTGVGWFFLLQGFGAVAQVLWTRVVLRKLRGYVHVSRRTARIANAVFLFCWFCVTGPVLFDEYARGLLWVPAVSPRCLLQGLGMSFAGSPCVRCKGYPVQFWKGNSWWTSGIRLL</sequence>
<evidence type="ECO:0000256" key="2">
    <source>
        <dbReference type="ARBA" id="ARBA00022692"/>
    </source>
</evidence>
<feature type="transmembrane region" description="Helical" evidence="5">
    <location>
        <begin position="63"/>
        <end position="81"/>
    </location>
</feature>
<dbReference type="Proteomes" id="UP001610563">
    <property type="component" value="Unassembled WGS sequence"/>
</dbReference>
<keyword evidence="3 5" id="KW-1133">Transmembrane helix</keyword>
<accession>A0ABR4GAW6</accession>
<dbReference type="EMBL" id="JBFTWV010000028">
    <property type="protein sequence ID" value="KAL2796175.1"/>
    <property type="molecule type" value="Genomic_DNA"/>
</dbReference>
<comment type="subcellular location">
    <subcellularLocation>
        <location evidence="1">Membrane</location>
        <topology evidence="1">Multi-pass membrane protein</topology>
    </subcellularLocation>
</comment>
<reference evidence="7 8" key="1">
    <citation type="submission" date="2024-07" db="EMBL/GenBank/DDBJ databases">
        <title>Section-level genome sequencing and comparative genomics of Aspergillus sections Usti and Cavernicolus.</title>
        <authorList>
            <consortium name="Lawrence Berkeley National Laboratory"/>
            <person name="Nybo J.L."/>
            <person name="Vesth T.C."/>
            <person name="Theobald S."/>
            <person name="Frisvad J.C."/>
            <person name="Larsen T.O."/>
            <person name="Kjaerboelling I."/>
            <person name="Rothschild-Mancinelli K."/>
            <person name="Lyhne E.K."/>
            <person name="Kogle M.E."/>
            <person name="Barry K."/>
            <person name="Clum A."/>
            <person name="Na H."/>
            <person name="Ledsgaard L."/>
            <person name="Lin J."/>
            <person name="Lipzen A."/>
            <person name="Kuo A."/>
            <person name="Riley R."/>
            <person name="Mondo S."/>
            <person name="Labutti K."/>
            <person name="Haridas S."/>
            <person name="Pangalinan J."/>
            <person name="Salamov A.A."/>
            <person name="Simmons B.A."/>
            <person name="Magnuson J.K."/>
            <person name="Chen J."/>
            <person name="Drula E."/>
            <person name="Henrissat B."/>
            <person name="Wiebenga A."/>
            <person name="Lubbers R.J."/>
            <person name="Gomes A.C."/>
            <person name="Makela M.R."/>
            <person name="Stajich J."/>
            <person name="Grigoriev I.V."/>
            <person name="Mortensen U.H."/>
            <person name="De Vries R.P."/>
            <person name="Baker S.E."/>
            <person name="Andersen M.R."/>
        </authorList>
    </citation>
    <scope>NUCLEOTIDE SEQUENCE [LARGE SCALE GENOMIC DNA]</scope>
    <source>
        <strain evidence="7 8">CBS 209.92</strain>
    </source>
</reference>
<keyword evidence="7" id="KW-0808">Transferase</keyword>
<gene>
    <name evidence="7" type="ORF">BJX66DRAFT_336192</name>
</gene>
<evidence type="ECO:0000256" key="4">
    <source>
        <dbReference type="ARBA" id="ARBA00023136"/>
    </source>
</evidence>
<keyword evidence="8" id="KW-1185">Reference proteome</keyword>